<name>A0A2N8LC87_9STRE</name>
<dbReference type="InterPro" id="IPR050155">
    <property type="entry name" value="HAD-like_hydrolase_sf"/>
</dbReference>
<dbReference type="InterPro" id="IPR036412">
    <property type="entry name" value="HAD-like_sf"/>
</dbReference>
<accession>A0A2N8LC87</accession>
<comment type="caution">
    <text evidence="1">The sequence shown here is derived from an EMBL/GenBank/DDBJ whole genome shotgun (WGS) entry which is preliminary data.</text>
</comment>
<dbReference type="GO" id="GO:0006281">
    <property type="term" value="P:DNA repair"/>
    <property type="evidence" value="ECO:0007669"/>
    <property type="project" value="TreeGrafter"/>
</dbReference>
<organism evidence="1 2">
    <name type="scientific">Streptococcus penaeicida</name>
    <dbReference type="NCBI Taxonomy" id="1765960"/>
    <lineage>
        <taxon>Bacteria</taxon>
        <taxon>Bacillati</taxon>
        <taxon>Bacillota</taxon>
        <taxon>Bacilli</taxon>
        <taxon>Lactobacillales</taxon>
        <taxon>Streptococcaceae</taxon>
        <taxon>Streptococcus</taxon>
    </lineage>
</organism>
<proteinExistence type="predicted"/>
<dbReference type="Proteomes" id="UP000235963">
    <property type="component" value="Unassembled WGS sequence"/>
</dbReference>
<evidence type="ECO:0008006" key="3">
    <source>
        <dbReference type="Google" id="ProtNLM"/>
    </source>
</evidence>
<sequence>MQKIVFFDLDGVLFDSYDIWDQMVKSLLERYGIPFTDELQAKLWSLEMDQADLYLTHLLADFLDETSFKVAKEEYLLEEYKSVTLKSGTKELLPYLIKKGYNLYAVTSNYGHLAKAGLEANGLLPYFQQVISTFDYNSDSKDIEFLNSIISFYELEKHSIAMVEDSWKNLLEAKKAGIETIYLLNDVYPLEKVAKETIDFAITDLDQLSTILR</sequence>
<dbReference type="RefSeq" id="WP_102777455.1">
    <property type="nucleotide sequence ID" value="NZ_CBCSGP010000010.1"/>
</dbReference>
<dbReference type="InterPro" id="IPR023198">
    <property type="entry name" value="PGP-like_dom2"/>
</dbReference>
<dbReference type="Gene3D" id="1.10.150.240">
    <property type="entry name" value="Putative phosphatase, domain 2"/>
    <property type="match status" value="1"/>
</dbReference>
<reference evidence="1 2" key="1">
    <citation type="submission" date="2015-12" db="EMBL/GenBank/DDBJ databases">
        <title>Streptococcus penaeicida sp. nov.</title>
        <authorList>
            <person name="Gomez-Gil B."/>
            <person name="Morales-Covarrubias M."/>
        </authorList>
    </citation>
    <scope>NUCLEOTIDE SEQUENCE [LARGE SCALE GENOMIC DNA]</scope>
    <source>
        <strain evidence="1 2">CAIM 1838</strain>
    </source>
</reference>
<evidence type="ECO:0000313" key="1">
    <source>
        <dbReference type="EMBL" id="PND47775.1"/>
    </source>
</evidence>
<dbReference type="InterPro" id="IPR023214">
    <property type="entry name" value="HAD_sf"/>
</dbReference>
<protein>
    <recommendedName>
        <fullName evidence="3">HAD family hydrolase</fullName>
    </recommendedName>
</protein>
<dbReference type="OrthoDB" id="9797743at2"/>
<keyword evidence="2" id="KW-1185">Reference proteome</keyword>
<dbReference type="Pfam" id="PF13419">
    <property type="entry name" value="HAD_2"/>
    <property type="match status" value="1"/>
</dbReference>
<dbReference type="AlphaFoldDB" id="A0A2N8LC87"/>
<dbReference type="SFLD" id="SFLDS00003">
    <property type="entry name" value="Haloacid_Dehalogenase"/>
    <property type="match status" value="1"/>
</dbReference>
<dbReference type="Gene3D" id="3.40.50.1000">
    <property type="entry name" value="HAD superfamily/HAD-like"/>
    <property type="match status" value="1"/>
</dbReference>
<gene>
    <name evidence="1" type="ORF">AT575_05110</name>
</gene>
<dbReference type="InterPro" id="IPR041492">
    <property type="entry name" value="HAD_2"/>
</dbReference>
<dbReference type="PANTHER" id="PTHR43434:SF1">
    <property type="entry name" value="PHOSPHOGLYCOLATE PHOSPHATASE"/>
    <property type="match status" value="1"/>
</dbReference>
<dbReference type="EMBL" id="LOCM01000020">
    <property type="protein sequence ID" value="PND47775.1"/>
    <property type="molecule type" value="Genomic_DNA"/>
</dbReference>
<dbReference type="GO" id="GO:0005829">
    <property type="term" value="C:cytosol"/>
    <property type="evidence" value="ECO:0007669"/>
    <property type="project" value="TreeGrafter"/>
</dbReference>
<evidence type="ECO:0000313" key="2">
    <source>
        <dbReference type="Proteomes" id="UP000235963"/>
    </source>
</evidence>
<dbReference type="SUPFAM" id="SSF56784">
    <property type="entry name" value="HAD-like"/>
    <property type="match status" value="1"/>
</dbReference>
<dbReference type="PANTHER" id="PTHR43434">
    <property type="entry name" value="PHOSPHOGLYCOLATE PHOSPHATASE"/>
    <property type="match status" value="1"/>
</dbReference>
<dbReference type="SFLD" id="SFLDG01129">
    <property type="entry name" value="C1.5:_HAD__Beta-PGM__Phosphata"/>
    <property type="match status" value="1"/>
</dbReference>
<dbReference type="GO" id="GO:0008967">
    <property type="term" value="F:phosphoglycolate phosphatase activity"/>
    <property type="evidence" value="ECO:0007669"/>
    <property type="project" value="TreeGrafter"/>
</dbReference>